<dbReference type="Proteomes" id="UP000198660">
    <property type="component" value="Unassembled WGS sequence"/>
</dbReference>
<dbReference type="Gene3D" id="1.10.357.10">
    <property type="entry name" value="Tetracycline Repressor, domain 2"/>
    <property type="match status" value="1"/>
</dbReference>
<dbReference type="InterPro" id="IPR050624">
    <property type="entry name" value="HTH-type_Tx_Regulator"/>
</dbReference>
<protein>
    <submittedName>
        <fullName evidence="4">DNA-binding transcriptional regulator, AcrR family</fullName>
    </submittedName>
</protein>
<dbReference type="PANTHER" id="PTHR43479:SF11">
    <property type="entry name" value="ACREF_ENVCD OPERON REPRESSOR-RELATED"/>
    <property type="match status" value="1"/>
</dbReference>
<evidence type="ECO:0000313" key="4">
    <source>
        <dbReference type="EMBL" id="SFS64834.1"/>
    </source>
</evidence>
<reference evidence="5" key="1">
    <citation type="submission" date="2016-10" db="EMBL/GenBank/DDBJ databases">
        <authorList>
            <person name="Varghese N."/>
            <person name="Submissions S."/>
        </authorList>
    </citation>
    <scope>NUCLEOTIDE SEQUENCE [LARGE SCALE GENOMIC DNA]</scope>
    <source>
        <strain evidence="5">DSM 45789</strain>
    </source>
</reference>
<proteinExistence type="predicted"/>
<evidence type="ECO:0000313" key="5">
    <source>
        <dbReference type="Proteomes" id="UP000198660"/>
    </source>
</evidence>
<dbReference type="GO" id="GO:0003677">
    <property type="term" value="F:DNA binding"/>
    <property type="evidence" value="ECO:0007669"/>
    <property type="project" value="UniProtKB-UniRule"/>
</dbReference>
<dbReference type="OrthoDB" id="9814200at2"/>
<dbReference type="EMBL" id="FPAA01000005">
    <property type="protein sequence ID" value="SFS64834.1"/>
    <property type="molecule type" value="Genomic_DNA"/>
</dbReference>
<dbReference type="Pfam" id="PF00440">
    <property type="entry name" value="TetR_N"/>
    <property type="match status" value="1"/>
</dbReference>
<dbReference type="PANTHER" id="PTHR43479">
    <property type="entry name" value="ACREF/ENVCD OPERON REPRESSOR-RELATED"/>
    <property type="match status" value="1"/>
</dbReference>
<dbReference type="AlphaFoldDB" id="A0A1I6RJL0"/>
<feature type="domain" description="HTH tetR-type" evidence="3">
    <location>
        <begin position="12"/>
        <end position="72"/>
    </location>
</feature>
<organism evidence="4 5">
    <name type="scientific">Marininema halotolerans</name>
    <dbReference type="NCBI Taxonomy" id="1155944"/>
    <lineage>
        <taxon>Bacteria</taxon>
        <taxon>Bacillati</taxon>
        <taxon>Bacillota</taxon>
        <taxon>Bacilli</taxon>
        <taxon>Bacillales</taxon>
        <taxon>Thermoactinomycetaceae</taxon>
        <taxon>Marininema</taxon>
    </lineage>
</organism>
<name>A0A1I6RJL0_9BACL</name>
<accession>A0A1I6RJL0</accession>
<feature type="DNA-binding region" description="H-T-H motif" evidence="2">
    <location>
        <begin position="35"/>
        <end position="54"/>
    </location>
</feature>
<evidence type="ECO:0000256" key="1">
    <source>
        <dbReference type="ARBA" id="ARBA00023125"/>
    </source>
</evidence>
<dbReference type="InterPro" id="IPR023772">
    <property type="entry name" value="DNA-bd_HTH_TetR-type_CS"/>
</dbReference>
<dbReference type="PRINTS" id="PR00455">
    <property type="entry name" value="HTHTETR"/>
</dbReference>
<dbReference type="RefSeq" id="WP_091836411.1">
    <property type="nucleotide sequence ID" value="NZ_FPAA01000005.1"/>
</dbReference>
<evidence type="ECO:0000256" key="2">
    <source>
        <dbReference type="PROSITE-ProRule" id="PRU00335"/>
    </source>
</evidence>
<dbReference type="SUPFAM" id="SSF46689">
    <property type="entry name" value="Homeodomain-like"/>
    <property type="match status" value="1"/>
</dbReference>
<keyword evidence="1 2" id="KW-0238">DNA-binding</keyword>
<dbReference type="InterPro" id="IPR001647">
    <property type="entry name" value="HTH_TetR"/>
</dbReference>
<dbReference type="PROSITE" id="PS01081">
    <property type="entry name" value="HTH_TETR_1"/>
    <property type="match status" value="1"/>
</dbReference>
<dbReference type="PROSITE" id="PS50977">
    <property type="entry name" value="HTH_TETR_2"/>
    <property type="match status" value="1"/>
</dbReference>
<sequence length="208" mass="23342">MKLLLFTSTMPSNAREKILFAALQLFTARSYNAISILEIVEHAHVSKTTFYQYFSSKEELLTVLVEQLVDEILGEVHKAIEGERDFSYKGYAGIRRYIQLCTEQEAVAKFLLVSSVGVSTQVEEVRRQAHIHFSQMIFQTAQRGMPPTVSDASIQVVSRAMVGAVNEVVIQQISDGEEKVEIDELARLLNRIVVGSFTKLVLSQQDDG</sequence>
<keyword evidence="5" id="KW-1185">Reference proteome</keyword>
<dbReference type="InterPro" id="IPR009057">
    <property type="entry name" value="Homeodomain-like_sf"/>
</dbReference>
<evidence type="ECO:0000259" key="3">
    <source>
        <dbReference type="PROSITE" id="PS50977"/>
    </source>
</evidence>
<gene>
    <name evidence="4" type="ORF">SAMN05444972_105135</name>
</gene>